<dbReference type="GO" id="GO:0005773">
    <property type="term" value="C:vacuole"/>
    <property type="evidence" value="ECO:0007669"/>
    <property type="project" value="GOC"/>
</dbReference>
<feature type="chain" id="PRO_5027969704" description="Legumain" evidence="13">
    <location>
        <begin position="16"/>
        <end position="435"/>
    </location>
</feature>
<dbReference type="CDD" id="cd21115">
    <property type="entry name" value="legumain_C"/>
    <property type="match status" value="1"/>
</dbReference>
<feature type="active site" description="Nucleophile" evidence="12">
    <location>
        <position position="195"/>
    </location>
</feature>
<dbReference type="GO" id="GO:0006624">
    <property type="term" value="P:vacuolar protein processing"/>
    <property type="evidence" value="ECO:0007669"/>
    <property type="project" value="TreeGrafter"/>
</dbReference>
<evidence type="ECO:0000256" key="13">
    <source>
        <dbReference type="SAM" id="SignalP"/>
    </source>
</evidence>
<comment type="subunit">
    <text evidence="11">Homodimer before autocatalytic removal of the propeptide. Monomer after autocatalytic processing. May interact with integrins.</text>
</comment>
<dbReference type="PANTHER" id="PTHR12000">
    <property type="entry name" value="HEMOGLOBINASE FAMILY MEMBER"/>
    <property type="match status" value="1"/>
</dbReference>
<evidence type="ECO:0000313" key="16">
    <source>
        <dbReference type="RefSeq" id="XP_019638045.1"/>
    </source>
</evidence>
<feature type="domain" description="Legumain prodomain" evidence="14">
    <location>
        <begin position="341"/>
        <end position="435"/>
    </location>
</feature>
<dbReference type="EC" id="3.4.22.34" evidence="3"/>
<evidence type="ECO:0000259" key="14">
    <source>
        <dbReference type="Pfam" id="PF20985"/>
    </source>
</evidence>
<evidence type="ECO:0000256" key="5">
    <source>
        <dbReference type="ARBA" id="ARBA00022670"/>
    </source>
</evidence>
<dbReference type="RefSeq" id="XP_019638045.1">
    <property type="nucleotide sequence ID" value="XM_019782486.1"/>
</dbReference>
<dbReference type="Pfam" id="PF20985">
    <property type="entry name" value="Legum_prodom"/>
    <property type="match status" value="1"/>
</dbReference>
<dbReference type="GO" id="GO:0004197">
    <property type="term" value="F:cysteine-type endopeptidase activity"/>
    <property type="evidence" value="ECO:0007669"/>
    <property type="project" value="UniProtKB-EC"/>
</dbReference>
<dbReference type="InterPro" id="IPR048501">
    <property type="entry name" value="Legum_prodom"/>
</dbReference>
<feature type="active site" evidence="12">
    <location>
        <position position="153"/>
    </location>
</feature>
<evidence type="ECO:0000256" key="4">
    <source>
        <dbReference type="ARBA" id="ARBA00021147"/>
    </source>
</evidence>
<evidence type="ECO:0000256" key="7">
    <source>
        <dbReference type="ARBA" id="ARBA00022801"/>
    </source>
</evidence>
<sequence length="435" mass="48710">MLAIVVLSLFGAVLGFPADFEEAIPVAEPEPGVNWAVLIAGSTGWGNYRHQADVCHAYQILHRNGIPDERIVVMMADDLAHNIRNPTKGVIINHPDGPDVYHGVPKDYTRFDVTAKNFLRVLKGDREGVAGIGSGKVIESGPHDNVFVYYTDHGAPGIVAMPHGGMLHADDLVTTLKEMHQEGKFNKLVFYLESCESGSMFDKILPDNINIFATTAANGKESSYACYMDTKRKTYLGDLYSVNWMEDSDVEQVSKETLEQQFEKVKMLTNRSHVQEYGDMNMKNDIIGLYQSTINYPSAPLKPYRKVQHDAVPSPDVPLAILNLRLETAESEEERQAVLAELKEELNLRTSIAQTMKDIVTMATDDADKAADILVNHHREITARPCYKAAVNYFHDKCYDLSQYEHALRHMYTLVNLCEEQVPLDRVTAAMDSIC</sequence>
<organism evidence="15 16">
    <name type="scientific">Branchiostoma belcheri</name>
    <name type="common">Amphioxus</name>
    <dbReference type="NCBI Taxonomy" id="7741"/>
    <lineage>
        <taxon>Eukaryota</taxon>
        <taxon>Metazoa</taxon>
        <taxon>Chordata</taxon>
        <taxon>Cephalochordata</taxon>
        <taxon>Leptocardii</taxon>
        <taxon>Amphioxiformes</taxon>
        <taxon>Branchiostomatidae</taxon>
        <taxon>Branchiostoma</taxon>
    </lineage>
</organism>
<dbReference type="KEGG" id="bbel:109480300"/>
<keyword evidence="8" id="KW-0788">Thiol protease</keyword>
<dbReference type="OrthoDB" id="192611at2759"/>
<keyword evidence="15" id="KW-1185">Reference proteome</keyword>
<evidence type="ECO:0000256" key="12">
    <source>
        <dbReference type="PIRSR" id="PIRSR019663-1"/>
    </source>
</evidence>
<evidence type="ECO:0000256" key="6">
    <source>
        <dbReference type="ARBA" id="ARBA00022729"/>
    </source>
</evidence>
<dbReference type="PIRSF" id="PIRSF019663">
    <property type="entry name" value="Legumain"/>
    <property type="match status" value="1"/>
</dbReference>
<evidence type="ECO:0000313" key="15">
    <source>
        <dbReference type="Proteomes" id="UP000515135"/>
    </source>
</evidence>
<dbReference type="Proteomes" id="UP000515135">
    <property type="component" value="Unplaced"/>
</dbReference>
<comment type="catalytic activity">
    <reaction evidence="1">
        <text>Hydrolysis of proteins and small molecule substrates at -Asn-|-Xaa- bonds.</text>
        <dbReference type="EC" id="3.4.22.34"/>
    </reaction>
</comment>
<evidence type="ECO:0000256" key="1">
    <source>
        <dbReference type="ARBA" id="ARBA00000810"/>
    </source>
</evidence>
<dbReference type="GeneID" id="109480300"/>
<keyword evidence="5" id="KW-0645">Protease</keyword>
<evidence type="ECO:0000256" key="9">
    <source>
        <dbReference type="ARBA" id="ARBA00030799"/>
    </source>
</evidence>
<dbReference type="PIRSF" id="PIRSF500139">
    <property type="entry name" value="AE"/>
    <property type="match status" value="1"/>
</dbReference>
<comment type="function">
    <text evidence="10">Has a strict specificity for hydrolysis of asparaginyl bonds. Can also cleave aspartyl bonds slowly, especially under acidic conditions. Involved in the processing of proteins for MHC class II antigen presentation in the lysosomal/endosomal system. Also involved in MHC class I antigen presentation in cross-presenting dendritic cells by mediating cleavage and maturation of Perforin-2 (MPEG1), thereby promoting antigen translocation in the cytosol. Required for normal lysosomal protein degradation in renal proximal tubules. Required for normal degradation of internalized EGFR. Plays a role in the regulation of cell proliferation via its role in EGFR degradation.</text>
</comment>
<dbReference type="Gene3D" id="3.40.50.1460">
    <property type="match status" value="1"/>
</dbReference>
<protein>
    <recommendedName>
        <fullName evidence="4">Legumain</fullName>
        <ecNumber evidence="3">3.4.22.34</ecNumber>
    </recommendedName>
    <alternativeName>
        <fullName evidence="9">Protease, cysteine 1</fullName>
    </alternativeName>
</protein>
<keyword evidence="6 13" id="KW-0732">Signal</keyword>
<dbReference type="InterPro" id="IPR046427">
    <property type="entry name" value="Legumain_prodom_sf"/>
</dbReference>
<keyword evidence="7" id="KW-0378">Hydrolase</keyword>
<comment type="similarity">
    <text evidence="2">Belongs to the peptidase C13 family.</text>
</comment>
<name>A0A6P4Z9L2_BRABE</name>
<dbReference type="PRINTS" id="PR00776">
    <property type="entry name" value="HEMOGLOBNASE"/>
</dbReference>
<dbReference type="FunFam" id="3.40.50.1460:FF:000006">
    <property type="entry name" value="Legumain"/>
    <property type="match status" value="1"/>
</dbReference>
<dbReference type="FunFam" id="1.10.132.130:FF:000001">
    <property type="entry name" value="Vacuolar-processing enzyme beta-isozyme"/>
    <property type="match status" value="1"/>
</dbReference>
<dbReference type="PANTHER" id="PTHR12000:SF42">
    <property type="entry name" value="LEGUMAIN"/>
    <property type="match status" value="1"/>
</dbReference>
<evidence type="ECO:0000256" key="3">
    <source>
        <dbReference type="ARBA" id="ARBA00012628"/>
    </source>
</evidence>
<evidence type="ECO:0000256" key="2">
    <source>
        <dbReference type="ARBA" id="ARBA00009941"/>
    </source>
</evidence>
<dbReference type="InterPro" id="IPR001096">
    <property type="entry name" value="Peptidase_C13"/>
</dbReference>
<evidence type="ECO:0000256" key="10">
    <source>
        <dbReference type="ARBA" id="ARBA00045698"/>
    </source>
</evidence>
<reference evidence="16" key="1">
    <citation type="submission" date="2025-08" db="UniProtKB">
        <authorList>
            <consortium name="RefSeq"/>
        </authorList>
    </citation>
    <scope>IDENTIFICATION</scope>
    <source>
        <tissue evidence="16">Gonad</tissue>
    </source>
</reference>
<dbReference type="GO" id="GO:0051603">
    <property type="term" value="P:proteolysis involved in protein catabolic process"/>
    <property type="evidence" value="ECO:0007669"/>
    <property type="project" value="InterPro"/>
</dbReference>
<accession>A0A6P4Z9L2</accession>
<dbReference type="Pfam" id="PF01650">
    <property type="entry name" value="Peptidase_C13"/>
    <property type="match status" value="1"/>
</dbReference>
<dbReference type="InterPro" id="IPR043577">
    <property type="entry name" value="AE"/>
</dbReference>
<gene>
    <name evidence="16" type="primary">LOC109480300</name>
</gene>
<dbReference type="Gene3D" id="1.10.132.130">
    <property type="match status" value="1"/>
</dbReference>
<proteinExistence type="inferred from homology"/>
<feature type="signal peptide" evidence="13">
    <location>
        <begin position="1"/>
        <end position="15"/>
    </location>
</feature>
<evidence type="ECO:0000256" key="8">
    <source>
        <dbReference type="ARBA" id="ARBA00022807"/>
    </source>
</evidence>
<dbReference type="AlphaFoldDB" id="A0A6P4Z9L2"/>
<evidence type="ECO:0000256" key="11">
    <source>
        <dbReference type="ARBA" id="ARBA00046668"/>
    </source>
</evidence>